<accession>A0A6G1X998</accession>
<feature type="transmembrane region" description="Helical" evidence="1">
    <location>
        <begin position="6"/>
        <end position="24"/>
    </location>
</feature>
<dbReference type="RefSeq" id="WP_153729397.1">
    <property type="nucleotide sequence ID" value="NZ_WJNH01000009.1"/>
</dbReference>
<name>A0A6G1X998_9BACI</name>
<dbReference type="EMBL" id="WJNH01000009">
    <property type="protein sequence ID" value="MRG87517.1"/>
    <property type="molecule type" value="Genomic_DNA"/>
</dbReference>
<keyword evidence="1" id="KW-0472">Membrane</keyword>
<protein>
    <submittedName>
        <fullName evidence="2">Uncharacterized protein</fullName>
    </submittedName>
</protein>
<organism evidence="2 3">
    <name type="scientific">Salinibacillus xinjiangensis</name>
    <dbReference type="NCBI Taxonomy" id="1229268"/>
    <lineage>
        <taxon>Bacteria</taxon>
        <taxon>Bacillati</taxon>
        <taxon>Bacillota</taxon>
        <taxon>Bacilli</taxon>
        <taxon>Bacillales</taxon>
        <taxon>Bacillaceae</taxon>
        <taxon>Salinibacillus</taxon>
    </lineage>
</organism>
<dbReference type="Proteomes" id="UP000480185">
    <property type="component" value="Unassembled WGS sequence"/>
</dbReference>
<sequence>MLWLYILIPLTVVFVVAMIFDRKHKVKDPGKLKKQNNHSRNRAISDTESYIRSNHFGGGGNQ</sequence>
<keyword evidence="3" id="KW-1185">Reference proteome</keyword>
<evidence type="ECO:0000256" key="1">
    <source>
        <dbReference type="SAM" id="Phobius"/>
    </source>
</evidence>
<keyword evidence="1" id="KW-1133">Transmembrane helix</keyword>
<dbReference type="AlphaFoldDB" id="A0A6G1X998"/>
<gene>
    <name evidence="2" type="ORF">GH754_14580</name>
</gene>
<reference evidence="2 3" key="1">
    <citation type="submission" date="2019-11" db="EMBL/GenBank/DDBJ databases">
        <authorList>
            <person name="Li J."/>
        </authorList>
    </citation>
    <scope>NUCLEOTIDE SEQUENCE [LARGE SCALE GENOMIC DNA]</scope>
    <source>
        <strain evidence="2 3">J4</strain>
    </source>
</reference>
<keyword evidence="1" id="KW-0812">Transmembrane</keyword>
<evidence type="ECO:0000313" key="3">
    <source>
        <dbReference type="Proteomes" id="UP000480185"/>
    </source>
</evidence>
<evidence type="ECO:0000313" key="2">
    <source>
        <dbReference type="EMBL" id="MRG87517.1"/>
    </source>
</evidence>
<proteinExistence type="predicted"/>
<comment type="caution">
    <text evidence="2">The sequence shown here is derived from an EMBL/GenBank/DDBJ whole genome shotgun (WGS) entry which is preliminary data.</text>
</comment>